<dbReference type="GO" id="GO:0005886">
    <property type="term" value="C:plasma membrane"/>
    <property type="evidence" value="ECO:0007669"/>
    <property type="project" value="UniProtKB-SubCell"/>
</dbReference>
<reference evidence="9" key="1">
    <citation type="submission" date="2020-06" db="EMBL/GenBank/DDBJ databases">
        <title>Genomic insights into acetone-butanol-ethanol (ABE) fermentation by sequencing solventogenic clostridia strains.</title>
        <authorList>
            <person name="Brown S."/>
        </authorList>
    </citation>
    <scope>NUCLEOTIDE SEQUENCE</scope>
    <source>
        <strain evidence="9">DJ123</strain>
    </source>
</reference>
<name>A0AAE5HAI3_CLOBE</name>
<evidence type="ECO:0000256" key="7">
    <source>
        <dbReference type="SAM" id="Phobius"/>
    </source>
</evidence>
<dbReference type="Pfam" id="PF07690">
    <property type="entry name" value="MFS_1"/>
    <property type="match status" value="1"/>
</dbReference>
<feature type="transmembrane region" description="Helical" evidence="7">
    <location>
        <begin position="373"/>
        <end position="394"/>
    </location>
</feature>
<dbReference type="PROSITE" id="PS50850">
    <property type="entry name" value="MFS"/>
    <property type="match status" value="1"/>
</dbReference>
<feature type="transmembrane region" description="Helical" evidence="7">
    <location>
        <begin position="285"/>
        <end position="302"/>
    </location>
</feature>
<dbReference type="EMBL" id="JABTDW010000001">
    <property type="protein sequence ID" value="NSB17157.1"/>
    <property type="molecule type" value="Genomic_DNA"/>
</dbReference>
<dbReference type="PANTHER" id="PTHR23513:SF11">
    <property type="entry name" value="STAPHYLOFERRIN A TRANSPORTER"/>
    <property type="match status" value="1"/>
</dbReference>
<feature type="transmembrane region" description="Helical" evidence="7">
    <location>
        <begin position="12"/>
        <end position="38"/>
    </location>
</feature>
<feature type="transmembrane region" description="Helical" evidence="7">
    <location>
        <begin position="252"/>
        <end position="273"/>
    </location>
</feature>
<gene>
    <name evidence="9" type="ORF">BCD95_005416</name>
</gene>
<comment type="subcellular location">
    <subcellularLocation>
        <location evidence="1">Cell membrane</location>
        <topology evidence="1">Multi-pass membrane protein</topology>
    </subcellularLocation>
</comment>
<evidence type="ECO:0000256" key="4">
    <source>
        <dbReference type="ARBA" id="ARBA00022692"/>
    </source>
</evidence>
<keyword evidence="4 7" id="KW-0812">Transmembrane</keyword>
<feature type="transmembrane region" description="Helical" evidence="7">
    <location>
        <begin position="103"/>
        <end position="121"/>
    </location>
</feature>
<dbReference type="InterPro" id="IPR020846">
    <property type="entry name" value="MFS_dom"/>
</dbReference>
<evidence type="ECO:0000313" key="10">
    <source>
        <dbReference type="Proteomes" id="UP000822184"/>
    </source>
</evidence>
<feature type="transmembrane region" description="Helical" evidence="7">
    <location>
        <begin position="340"/>
        <end position="367"/>
    </location>
</feature>
<dbReference type="InterPro" id="IPR011701">
    <property type="entry name" value="MFS"/>
</dbReference>
<dbReference type="PANTHER" id="PTHR23513">
    <property type="entry name" value="INTEGRAL MEMBRANE EFFLUX PROTEIN-RELATED"/>
    <property type="match status" value="1"/>
</dbReference>
<dbReference type="RefSeq" id="WP_023976607.1">
    <property type="nucleotide sequence ID" value="NZ_JABTDW010000001.1"/>
</dbReference>
<feature type="transmembrane region" description="Helical" evidence="7">
    <location>
        <begin position="44"/>
        <end position="65"/>
    </location>
</feature>
<feature type="transmembrane region" description="Helical" evidence="7">
    <location>
        <begin position="308"/>
        <end position="328"/>
    </location>
</feature>
<keyword evidence="6 7" id="KW-0472">Membrane</keyword>
<dbReference type="CDD" id="cd06173">
    <property type="entry name" value="MFS_MefA_like"/>
    <property type="match status" value="1"/>
</dbReference>
<feature type="transmembrane region" description="Helical" evidence="7">
    <location>
        <begin position="77"/>
        <end position="97"/>
    </location>
</feature>
<accession>A0AAE5HAI3</accession>
<keyword evidence="3" id="KW-1003">Cell membrane</keyword>
<dbReference type="AlphaFoldDB" id="A0AAE5HAI3"/>
<keyword evidence="2" id="KW-0813">Transport</keyword>
<evidence type="ECO:0000256" key="2">
    <source>
        <dbReference type="ARBA" id="ARBA00022448"/>
    </source>
</evidence>
<dbReference type="InterPro" id="IPR036259">
    <property type="entry name" value="MFS_trans_sf"/>
</dbReference>
<evidence type="ECO:0000259" key="8">
    <source>
        <dbReference type="PROSITE" id="PS50850"/>
    </source>
</evidence>
<proteinExistence type="predicted"/>
<evidence type="ECO:0000256" key="3">
    <source>
        <dbReference type="ARBA" id="ARBA00022475"/>
    </source>
</evidence>
<keyword evidence="5 7" id="KW-1133">Transmembrane helix</keyword>
<dbReference type="Proteomes" id="UP000822184">
    <property type="component" value="Unassembled WGS sequence"/>
</dbReference>
<comment type="caution">
    <text evidence="9">The sequence shown here is derived from an EMBL/GenBank/DDBJ whole genome shotgun (WGS) entry which is preliminary data.</text>
</comment>
<dbReference type="Gene3D" id="1.20.1250.20">
    <property type="entry name" value="MFS general substrate transporter like domains"/>
    <property type="match status" value="1"/>
</dbReference>
<dbReference type="SUPFAM" id="SSF103473">
    <property type="entry name" value="MFS general substrate transporter"/>
    <property type="match status" value="1"/>
</dbReference>
<sequence>MIFKNQISNKSFFYYVLGDIISGFGSGMTLIGLNWFILEKSNSSLSVAYFMILQLISGIVFSPFIGGLVDFLKRKDVLIISNFIRALAIILICIIYSLYSNYYILFILAIVNGAGWTTYVTSSRALTQEILNETELRVGNSFIEISMQVGLFLASGASGIIYSYIGIIGILAIDAATFIISNVFLYQIKVNEEININNEESYLDKIKIGKQYAIDNPLIFFFGVSIFIPFVVTMASNVILPEYVMNYLNSNSVVFGISDMLYGVGACLAGVIIVNSKLKKNLKVVPIYVYNIISIVALVFLYSNKIVYSLYIAYLVFGLGNTSLRILLNGYIMAVVPKKHFGYSMAIWLAISNAMQAIVVLSIGWGINLISANYGYLILALIMVIVLAILFYFFERNKRNDINLKV</sequence>
<feature type="domain" description="Major facilitator superfamily (MFS) profile" evidence="8">
    <location>
        <begin position="11"/>
        <end position="398"/>
    </location>
</feature>
<evidence type="ECO:0000256" key="1">
    <source>
        <dbReference type="ARBA" id="ARBA00004651"/>
    </source>
</evidence>
<feature type="transmembrane region" description="Helical" evidence="7">
    <location>
        <begin position="218"/>
        <end position="240"/>
    </location>
</feature>
<protein>
    <submittedName>
        <fullName evidence="9">MFS family permease</fullName>
    </submittedName>
</protein>
<evidence type="ECO:0000313" key="9">
    <source>
        <dbReference type="EMBL" id="NSB17157.1"/>
    </source>
</evidence>
<evidence type="ECO:0000256" key="5">
    <source>
        <dbReference type="ARBA" id="ARBA00022989"/>
    </source>
</evidence>
<dbReference type="GO" id="GO:0022857">
    <property type="term" value="F:transmembrane transporter activity"/>
    <property type="evidence" value="ECO:0007669"/>
    <property type="project" value="InterPro"/>
</dbReference>
<organism evidence="9 10">
    <name type="scientific">Clostridium beijerinckii</name>
    <name type="common">Clostridium MP</name>
    <dbReference type="NCBI Taxonomy" id="1520"/>
    <lineage>
        <taxon>Bacteria</taxon>
        <taxon>Bacillati</taxon>
        <taxon>Bacillota</taxon>
        <taxon>Clostridia</taxon>
        <taxon>Eubacteriales</taxon>
        <taxon>Clostridiaceae</taxon>
        <taxon>Clostridium</taxon>
    </lineage>
</organism>
<evidence type="ECO:0000256" key="6">
    <source>
        <dbReference type="ARBA" id="ARBA00023136"/>
    </source>
</evidence>